<accession>A0A0E9X7Z5</accession>
<proteinExistence type="predicted"/>
<reference evidence="1" key="1">
    <citation type="submission" date="2014-11" db="EMBL/GenBank/DDBJ databases">
        <authorList>
            <person name="Amaro Gonzalez C."/>
        </authorList>
    </citation>
    <scope>NUCLEOTIDE SEQUENCE</scope>
</reference>
<name>A0A0E9X7Z5_ANGAN</name>
<sequence length="64" mass="7638">MEKLDEFDSTPSNCMPLITKLLPHSLSNMQLHTYFIECIYTTIYKLFYHICKKITNIMLITDMF</sequence>
<organism evidence="1">
    <name type="scientific">Anguilla anguilla</name>
    <name type="common">European freshwater eel</name>
    <name type="synonym">Muraena anguilla</name>
    <dbReference type="NCBI Taxonomy" id="7936"/>
    <lineage>
        <taxon>Eukaryota</taxon>
        <taxon>Metazoa</taxon>
        <taxon>Chordata</taxon>
        <taxon>Craniata</taxon>
        <taxon>Vertebrata</taxon>
        <taxon>Euteleostomi</taxon>
        <taxon>Actinopterygii</taxon>
        <taxon>Neopterygii</taxon>
        <taxon>Teleostei</taxon>
        <taxon>Anguilliformes</taxon>
        <taxon>Anguillidae</taxon>
        <taxon>Anguilla</taxon>
    </lineage>
</organism>
<dbReference type="EMBL" id="GBXM01010774">
    <property type="protein sequence ID" value="JAH97803.1"/>
    <property type="molecule type" value="Transcribed_RNA"/>
</dbReference>
<dbReference type="AlphaFoldDB" id="A0A0E9X7Z5"/>
<evidence type="ECO:0000313" key="1">
    <source>
        <dbReference type="EMBL" id="JAH97803.1"/>
    </source>
</evidence>
<reference evidence="1" key="2">
    <citation type="journal article" date="2015" name="Fish Shellfish Immunol.">
        <title>Early steps in the European eel (Anguilla anguilla)-Vibrio vulnificus interaction in the gills: Role of the RtxA13 toxin.</title>
        <authorList>
            <person name="Callol A."/>
            <person name="Pajuelo D."/>
            <person name="Ebbesson L."/>
            <person name="Teles M."/>
            <person name="MacKenzie S."/>
            <person name="Amaro C."/>
        </authorList>
    </citation>
    <scope>NUCLEOTIDE SEQUENCE</scope>
</reference>
<protein>
    <submittedName>
        <fullName evidence="1">Uncharacterized protein</fullName>
    </submittedName>
</protein>